<gene>
    <name evidence="1" type="ORF">C1O66_02965</name>
</gene>
<reference evidence="1 2" key="1">
    <citation type="submission" date="2018-01" db="EMBL/GenBank/DDBJ databases">
        <title>Draft genome sequence of Paucibacter aquatile CR182 isolated from freshwater of the Nakdong River.</title>
        <authorList>
            <person name="Choi A."/>
            <person name="Chung E.J."/>
        </authorList>
    </citation>
    <scope>NUCLEOTIDE SEQUENCE [LARGE SCALE GENOMIC DNA]</scope>
    <source>
        <strain evidence="1 2">CR182</strain>
    </source>
</reference>
<keyword evidence="2" id="KW-1185">Reference proteome</keyword>
<organism evidence="1 2">
    <name type="scientific">Kinneretia aquatilis</name>
    <dbReference type="NCBI Taxonomy" id="2070761"/>
    <lineage>
        <taxon>Bacteria</taxon>
        <taxon>Pseudomonadati</taxon>
        <taxon>Pseudomonadota</taxon>
        <taxon>Betaproteobacteria</taxon>
        <taxon>Burkholderiales</taxon>
        <taxon>Sphaerotilaceae</taxon>
        <taxon>Roseateles</taxon>
    </lineage>
</organism>
<accession>A0A2N8L3S8</accession>
<dbReference type="AlphaFoldDB" id="A0A2N8L3S8"/>
<evidence type="ECO:0008006" key="3">
    <source>
        <dbReference type="Google" id="ProtNLM"/>
    </source>
</evidence>
<name>A0A2N8L3S8_9BURK</name>
<dbReference type="EMBL" id="POSP01000001">
    <property type="protein sequence ID" value="PND40354.1"/>
    <property type="molecule type" value="Genomic_DNA"/>
</dbReference>
<protein>
    <recommendedName>
        <fullName evidence="3">Phosphoglycerate mutase</fullName>
    </recommendedName>
</protein>
<proteinExistence type="predicted"/>
<evidence type="ECO:0000313" key="2">
    <source>
        <dbReference type="Proteomes" id="UP000235916"/>
    </source>
</evidence>
<comment type="caution">
    <text evidence="1">The sequence shown here is derived from an EMBL/GenBank/DDBJ whole genome shotgun (WGS) entry which is preliminary data.</text>
</comment>
<sequence>MGADHITAYNPEDLQLSEFDSRALFEALAELWPSQEGWAAHWVDSQTWLIGHASLQGLASASLDRILARNVAAWMPEARLLRRLQNEIQMLLHEHPLNQAREQRGVLAVNSVWISGCGRAEGGELPAQLQLDERLRAPLLAGDWAAWSEAWVALDAGPVARALDLARKSHPSLRLTLCGERFAQCYSLRHIGALQGLWQRLSPPRANTTELLGAL</sequence>
<evidence type="ECO:0000313" key="1">
    <source>
        <dbReference type="EMBL" id="PND40354.1"/>
    </source>
</evidence>
<dbReference type="Proteomes" id="UP000235916">
    <property type="component" value="Unassembled WGS sequence"/>
</dbReference>